<dbReference type="InterPro" id="IPR043148">
    <property type="entry name" value="TagF_C"/>
</dbReference>
<sequence>MKLLLFVTKPYSFSVLIPIQNAAEKKGYSVKWYTASTAKRSEFPNKQLDSTRTVIEYDPDAVIVPGNVVPDFWPGLKVQAFHGLGEEKRGHYRVTDFFDLYCTPGPVMTERFNSLAQKHNSFLVRETGWPKLDLFHENCSLPENKRSIGLNPEKDVILYAPTFSPKHSSAPHLFNSINDLRAQDWQWIIKFHDLEKRDIIEQYEQLQTENFIIVKEPNIIPYMKAANVLLTDTSSVAYEFLLLDRPIVTWRAVSRLEKGIDIRNSEELFGALTRSFHDPTELSSVRNELCQELHPYSDGRSSERLIDTIDEILSNDSLGELKTKSPNWIQRRQIRRIVPI</sequence>
<evidence type="ECO:0000313" key="1">
    <source>
        <dbReference type="EMBL" id="SVB09860.1"/>
    </source>
</evidence>
<dbReference type="EMBL" id="UINC01028599">
    <property type="protein sequence ID" value="SVB09860.1"/>
    <property type="molecule type" value="Genomic_DNA"/>
</dbReference>
<accession>A0A382B7R0</accession>
<reference evidence="1" key="1">
    <citation type="submission" date="2018-05" db="EMBL/GenBank/DDBJ databases">
        <authorList>
            <person name="Lanie J.A."/>
            <person name="Ng W.-L."/>
            <person name="Kazmierczak K.M."/>
            <person name="Andrzejewski T.M."/>
            <person name="Davidsen T.M."/>
            <person name="Wayne K.J."/>
            <person name="Tettelin H."/>
            <person name="Glass J.I."/>
            <person name="Rusch D."/>
            <person name="Podicherti R."/>
            <person name="Tsui H.-C.T."/>
            <person name="Winkler M.E."/>
        </authorList>
    </citation>
    <scope>NUCLEOTIDE SEQUENCE</scope>
</reference>
<proteinExistence type="predicted"/>
<dbReference type="Gene3D" id="3.40.50.12580">
    <property type="match status" value="1"/>
</dbReference>
<organism evidence="1">
    <name type="scientific">marine metagenome</name>
    <dbReference type="NCBI Taxonomy" id="408172"/>
    <lineage>
        <taxon>unclassified sequences</taxon>
        <taxon>metagenomes</taxon>
        <taxon>ecological metagenomes</taxon>
    </lineage>
</organism>
<name>A0A382B7R0_9ZZZZ</name>
<dbReference type="SUPFAM" id="SSF53756">
    <property type="entry name" value="UDP-Glycosyltransferase/glycogen phosphorylase"/>
    <property type="match status" value="1"/>
</dbReference>
<gene>
    <name evidence="1" type="ORF">METZ01_LOCUS162714</name>
</gene>
<dbReference type="InterPro" id="IPR007554">
    <property type="entry name" value="Glycerophosphate_synth"/>
</dbReference>
<dbReference type="AlphaFoldDB" id="A0A382B7R0"/>
<dbReference type="GO" id="GO:0016020">
    <property type="term" value="C:membrane"/>
    <property type="evidence" value="ECO:0007669"/>
    <property type="project" value="InterPro"/>
</dbReference>
<dbReference type="Pfam" id="PF04464">
    <property type="entry name" value="Glyphos_transf"/>
    <property type="match status" value="1"/>
</dbReference>
<dbReference type="PANTHER" id="PTHR37316">
    <property type="entry name" value="TEICHOIC ACID GLYCEROL-PHOSPHATE PRIMASE"/>
    <property type="match status" value="1"/>
</dbReference>
<protein>
    <recommendedName>
        <fullName evidence="2">CDP-glycerol--glycerophosphate glycerophosphotransferase</fullName>
    </recommendedName>
</protein>
<dbReference type="GO" id="GO:0047355">
    <property type="term" value="F:CDP-glycerol glycerophosphotransferase activity"/>
    <property type="evidence" value="ECO:0007669"/>
    <property type="project" value="InterPro"/>
</dbReference>
<evidence type="ECO:0008006" key="2">
    <source>
        <dbReference type="Google" id="ProtNLM"/>
    </source>
</evidence>
<dbReference type="PANTHER" id="PTHR37316:SF3">
    <property type="entry name" value="TEICHOIC ACID GLYCEROL-PHOSPHATE TRANSFERASE"/>
    <property type="match status" value="1"/>
</dbReference>
<dbReference type="InterPro" id="IPR051612">
    <property type="entry name" value="Teichoic_Acid_Biosynth"/>
</dbReference>